<evidence type="ECO:0000313" key="3">
    <source>
        <dbReference type="EMBL" id="CAG9325915.1"/>
    </source>
</evidence>
<evidence type="ECO:0000313" key="4">
    <source>
        <dbReference type="Proteomes" id="UP001162131"/>
    </source>
</evidence>
<reference evidence="3" key="1">
    <citation type="submission" date="2021-09" db="EMBL/GenBank/DDBJ databases">
        <authorList>
            <consortium name="AG Swart"/>
            <person name="Singh M."/>
            <person name="Singh A."/>
            <person name="Seah K."/>
            <person name="Emmerich C."/>
        </authorList>
    </citation>
    <scope>NUCLEOTIDE SEQUENCE</scope>
    <source>
        <strain evidence="3">ATCC30299</strain>
    </source>
</reference>
<feature type="region of interest" description="Disordered" evidence="2">
    <location>
        <begin position="382"/>
        <end position="403"/>
    </location>
</feature>
<feature type="region of interest" description="Disordered" evidence="2">
    <location>
        <begin position="229"/>
        <end position="248"/>
    </location>
</feature>
<evidence type="ECO:0000256" key="2">
    <source>
        <dbReference type="SAM" id="MobiDB-lite"/>
    </source>
</evidence>
<accession>A0AAU9JI27</accession>
<gene>
    <name evidence="3" type="ORF">BSTOLATCC_MIC39697</name>
</gene>
<organism evidence="3 4">
    <name type="scientific">Blepharisma stoltei</name>
    <dbReference type="NCBI Taxonomy" id="1481888"/>
    <lineage>
        <taxon>Eukaryota</taxon>
        <taxon>Sar</taxon>
        <taxon>Alveolata</taxon>
        <taxon>Ciliophora</taxon>
        <taxon>Postciliodesmatophora</taxon>
        <taxon>Heterotrichea</taxon>
        <taxon>Heterotrichida</taxon>
        <taxon>Blepharismidae</taxon>
        <taxon>Blepharisma</taxon>
    </lineage>
</organism>
<keyword evidence="1" id="KW-0175">Coiled coil</keyword>
<keyword evidence="4" id="KW-1185">Reference proteome</keyword>
<evidence type="ECO:0000256" key="1">
    <source>
        <dbReference type="SAM" id="Coils"/>
    </source>
</evidence>
<comment type="caution">
    <text evidence="3">The sequence shown here is derived from an EMBL/GenBank/DDBJ whole genome shotgun (WGS) entry which is preliminary data.</text>
</comment>
<dbReference type="Proteomes" id="UP001162131">
    <property type="component" value="Unassembled WGS sequence"/>
</dbReference>
<dbReference type="EMBL" id="CAJZBQ010000039">
    <property type="protein sequence ID" value="CAG9325915.1"/>
    <property type="molecule type" value="Genomic_DNA"/>
</dbReference>
<feature type="coiled-coil region" evidence="1">
    <location>
        <begin position="278"/>
        <end position="326"/>
    </location>
</feature>
<name>A0AAU9JI27_9CILI</name>
<proteinExistence type="predicted"/>
<feature type="coiled-coil region" evidence="1">
    <location>
        <begin position="8"/>
        <end position="99"/>
    </location>
</feature>
<dbReference type="AlphaFoldDB" id="A0AAU9JI27"/>
<feature type="coiled-coil region" evidence="1">
    <location>
        <begin position="152"/>
        <end position="215"/>
    </location>
</feature>
<feature type="compositionally biased region" description="Polar residues" evidence="2">
    <location>
        <begin position="229"/>
        <end position="246"/>
    </location>
</feature>
<protein>
    <submittedName>
        <fullName evidence="3">Uncharacterized protein</fullName>
    </submittedName>
</protein>
<sequence>MSAKGIHEALIDQKAEFLKIEIDELKKRETSLKKMNESLILAVQQFNPFQDLALEELKKVNEQHERDIESMKKRYNDKIAALEKQNHDLILQNKELKLDLKHQNFRFEGERHDLQAKIQSMETDKLTTLSSPKALISPNYQEKLSFEQEFKYNELKKNFDEEKEELRLKAQQAEESIVSLKNNYAKEIETLKVQLKSLQFKNRHQAEKIEQLKSKEKLMVNKQRADEITVQTTSETSSSMNSQDNSPKARIFKQENKSNILKSQVLNSQRDFFTCESCRILKGQIQEKEDLIKDLSNKVENEILQKEKIKVDMDKALMEIKNLKQIQVLSHEKYAETEKSLKNEIKFLIGKVLKAKSKLAVESELNDSFKRDGILNTIRSRSVNKARGTTKPPSPSLRSISPLNLSVIPTSESPILEDLDK</sequence>